<dbReference type="InterPro" id="IPR031330">
    <property type="entry name" value="Gly_Hdrlase_35_cat"/>
</dbReference>
<keyword evidence="4" id="KW-0326">Glycosidase</keyword>
<dbReference type="Gene3D" id="3.20.20.80">
    <property type="entry name" value="Glycosidases"/>
    <property type="match status" value="1"/>
</dbReference>
<comment type="similarity">
    <text evidence="1 2">Belongs to the glycosyl hydrolase 35 family.</text>
</comment>
<gene>
    <name evidence="4" type="ORF">ACFSDA_06975</name>
</gene>
<accession>A0ABW4PXA0</accession>
<dbReference type="RefSeq" id="WP_343904039.1">
    <property type="nucleotide sequence ID" value="NZ_BAAAIS010000002.1"/>
</dbReference>
<evidence type="ECO:0000256" key="2">
    <source>
        <dbReference type="RuleBase" id="RU003679"/>
    </source>
</evidence>
<dbReference type="InterPro" id="IPR001944">
    <property type="entry name" value="Glycoside_Hdrlase_35"/>
</dbReference>
<dbReference type="PRINTS" id="PR00742">
    <property type="entry name" value="GLHYDRLASE35"/>
</dbReference>
<evidence type="ECO:0000259" key="3">
    <source>
        <dbReference type="Pfam" id="PF01301"/>
    </source>
</evidence>
<sequence length="881" mass="91557">MTSRIDLSSSRLELDGTPAVLQCSSVFPVRLPADQWAHRLDLVRDSGYRMIDLYVHWGFHEQEPGVIDLDSEQRDLRRFLALAQERELLVMARPGPYICSETDGGGLPWWLHGDAPTAPSALRTTDPDYLAAVDRWFAAVMPVLADAQTTRGGPVALVQIENELDFFDCPDPEAYMTHLAERARGAGIEVPLIACAGQGDLAGASGDAPGVVPTVNLYPADSSTTFDEETRHYARVLGDRDLPLLVTETNRVHRTLRREILAGARLVAPYLQTSGFDHLVLPSAGNWGDPGNLMTHDYDFDGYLTPDGRRRPEYDEARDLTATLTAWGGRLAAAAPVPLDPGAVADTTGGPVVGGALALPGGGTIVGPAALGAEELPVRLRSASGIELAASVPAGACPFWSLDVPLDPWGAPGTLRVATAELTGVESGPEGLSLTFTGGDSAEVRLAVPTAGGGEELLELRGPGRAATLQAATAVSIRIGEPGPRLADPEPVLHAAGGELLPAPAVEDLLDARPVPEGALPGAEALGLADGRVAAELEVPAGASGLLLLGAADLVRVSVDSADGAGGHRGVHGTHGAPIRVPLGPASAHRVQVTAEIWGRANFDDARLPALRLGAGRGLGTVLAIHGSTDLTDLWEVRELPDRRARGRLDQPPLRGLGGWSSANPGRPVRYGRAVPAPDGGSAQVLVLHGLTEPVRVAVGGAAEQLVTPGSPVVLLPTGAPAEVEVLAPHVPGGLLERVELLAVRPPRVTALRTVREEDLAARLTERAPAAGAGAPLPREGLRLDAGERLLVRLDAAPATAGPGRLLELAGEDVEVTVLVGGRRVSRHVLGAPAVSGGDAHRSWIPAGWSDGDPDDVLLLVEALGAGGGMFGGARRAAVPR</sequence>
<dbReference type="InterPro" id="IPR017853">
    <property type="entry name" value="GH"/>
</dbReference>
<dbReference type="PANTHER" id="PTHR23421">
    <property type="entry name" value="BETA-GALACTOSIDASE RELATED"/>
    <property type="match status" value="1"/>
</dbReference>
<name>A0ABW4PXA0_9MICO</name>
<keyword evidence="4" id="KW-0378">Hydrolase</keyword>
<comment type="caution">
    <text evidence="4">The sequence shown here is derived from an EMBL/GenBank/DDBJ whole genome shotgun (WGS) entry which is preliminary data.</text>
</comment>
<dbReference type="Pfam" id="PF01301">
    <property type="entry name" value="Glyco_hydro_35"/>
    <property type="match status" value="1"/>
</dbReference>
<keyword evidence="5" id="KW-1185">Reference proteome</keyword>
<evidence type="ECO:0000256" key="1">
    <source>
        <dbReference type="ARBA" id="ARBA00009809"/>
    </source>
</evidence>
<dbReference type="GO" id="GO:0004565">
    <property type="term" value="F:beta-galactosidase activity"/>
    <property type="evidence" value="ECO:0007669"/>
    <property type="project" value="UniProtKB-EC"/>
</dbReference>
<evidence type="ECO:0000313" key="5">
    <source>
        <dbReference type="Proteomes" id="UP001597280"/>
    </source>
</evidence>
<organism evidence="4 5">
    <name type="scientific">Brachybacterium rhamnosum</name>
    <dbReference type="NCBI Taxonomy" id="173361"/>
    <lineage>
        <taxon>Bacteria</taxon>
        <taxon>Bacillati</taxon>
        <taxon>Actinomycetota</taxon>
        <taxon>Actinomycetes</taxon>
        <taxon>Micrococcales</taxon>
        <taxon>Dermabacteraceae</taxon>
        <taxon>Brachybacterium</taxon>
    </lineage>
</organism>
<proteinExistence type="inferred from homology"/>
<dbReference type="EMBL" id="JBHUFL010000002">
    <property type="protein sequence ID" value="MFD1834819.1"/>
    <property type="molecule type" value="Genomic_DNA"/>
</dbReference>
<reference evidence="5" key="1">
    <citation type="journal article" date="2019" name="Int. J. Syst. Evol. Microbiol.">
        <title>The Global Catalogue of Microorganisms (GCM) 10K type strain sequencing project: providing services to taxonomists for standard genome sequencing and annotation.</title>
        <authorList>
            <consortium name="The Broad Institute Genomics Platform"/>
            <consortium name="The Broad Institute Genome Sequencing Center for Infectious Disease"/>
            <person name="Wu L."/>
            <person name="Ma J."/>
        </authorList>
    </citation>
    <scope>NUCLEOTIDE SEQUENCE [LARGE SCALE GENOMIC DNA]</scope>
    <source>
        <strain evidence="5">JCM 11650</strain>
    </source>
</reference>
<protein>
    <submittedName>
        <fullName evidence="4">Beta-galactosidase</fullName>
        <ecNumber evidence="4">3.2.1.23</ecNumber>
    </submittedName>
</protein>
<dbReference type="EC" id="3.2.1.23" evidence="4"/>
<dbReference type="SUPFAM" id="SSF51445">
    <property type="entry name" value="(Trans)glycosidases"/>
    <property type="match status" value="1"/>
</dbReference>
<dbReference type="Proteomes" id="UP001597280">
    <property type="component" value="Unassembled WGS sequence"/>
</dbReference>
<evidence type="ECO:0000313" key="4">
    <source>
        <dbReference type="EMBL" id="MFD1834819.1"/>
    </source>
</evidence>
<feature type="domain" description="Glycoside hydrolase 35 catalytic" evidence="3">
    <location>
        <begin position="12"/>
        <end position="229"/>
    </location>
</feature>